<evidence type="ECO:0000256" key="1">
    <source>
        <dbReference type="SAM" id="MobiDB-lite"/>
    </source>
</evidence>
<comment type="caution">
    <text evidence="3">The sequence shown here is derived from an EMBL/GenBank/DDBJ whole genome shotgun (WGS) entry which is preliminary data.</text>
</comment>
<sequence>MLEEDLREALRARASTYEASPHAWLEVQRRGRTARRRGRAMLVAVPLAAGAVLAGVPIAMLNGGPGPDTAARTTTEPPSPYRDAYEAAVAEHPPIGATLTINDPTADRPMRLWFANEKTKEGTRLTLCAATQHAPGGSVSWCSDDQSTRTHEEPLYGGSTATMIPGPDTLLAFGATPDTTERVAAVAKDGTRLPGTIHRLDGVPKAVWTVTYPPHAKATSVELSDARGAVVETVRLPVDPKPVTSAPPVGPAAKPGAGVTARLHTDASLVWRHDGKVIALNVIASTPVVKPGETLADALRGNEAPVMSRFADGFWVGYARAGTERVRLTLADGRTVTTGTVPDPWHHDAVLFAAPFTVGNDVYADGYRITGLDGDGTELWHHDVRPSPPLWEPSPSASPSG</sequence>
<name>A0ABP7HQA8_9ACTN</name>
<dbReference type="RefSeq" id="WP_344936467.1">
    <property type="nucleotide sequence ID" value="NZ_BAAAZR010000002.1"/>
</dbReference>
<evidence type="ECO:0000313" key="3">
    <source>
        <dbReference type="EMBL" id="GAA3798483.1"/>
    </source>
</evidence>
<accession>A0ABP7HQA8</accession>
<feature type="region of interest" description="Disordered" evidence="1">
    <location>
        <begin position="136"/>
        <end position="163"/>
    </location>
</feature>
<dbReference type="EMBL" id="BAAAZR010000002">
    <property type="protein sequence ID" value="GAA3798483.1"/>
    <property type="molecule type" value="Genomic_DNA"/>
</dbReference>
<organism evidence="3 4">
    <name type="scientific">Sphaerisporangium flaviroseum</name>
    <dbReference type="NCBI Taxonomy" id="509199"/>
    <lineage>
        <taxon>Bacteria</taxon>
        <taxon>Bacillati</taxon>
        <taxon>Actinomycetota</taxon>
        <taxon>Actinomycetes</taxon>
        <taxon>Streptosporangiales</taxon>
        <taxon>Streptosporangiaceae</taxon>
        <taxon>Sphaerisporangium</taxon>
    </lineage>
</organism>
<reference evidence="4" key="1">
    <citation type="journal article" date="2019" name="Int. J. Syst. Evol. Microbiol.">
        <title>The Global Catalogue of Microorganisms (GCM) 10K type strain sequencing project: providing services to taxonomists for standard genome sequencing and annotation.</title>
        <authorList>
            <consortium name="The Broad Institute Genomics Platform"/>
            <consortium name="The Broad Institute Genome Sequencing Center for Infectious Disease"/>
            <person name="Wu L."/>
            <person name="Ma J."/>
        </authorList>
    </citation>
    <scope>NUCLEOTIDE SEQUENCE [LARGE SCALE GENOMIC DNA]</scope>
    <source>
        <strain evidence="4">JCM 16908</strain>
    </source>
</reference>
<dbReference type="Proteomes" id="UP001500888">
    <property type="component" value="Unassembled WGS sequence"/>
</dbReference>
<proteinExistence type="predicted"/>
<evidence type="ECO:0000256" key="2">
    <source>
        <dbReference type="SAM" id="Phobius"/>
    </source>
</evidence>
<evidence type="ECO:0000313" key="4">
    <source>
        <dbReference type="Proteomes" id="UP001500888"/>
    </source>
</evidence>
<gene>
    <name evidence="3" type="ORF">GCM10022226_17320</name>
</gene>
<protein>
    <submittedName>
        <fullName evidence="3">Uncharacterized protein</fullName>
    </submittedName>
</protein>
<keyword evidence="2" id="KW-1133">Transmembrane helix</keyword>
<keyword evidence="2" id="KW-0812">Transmembrane</keyword>
<feature type="transmembrane region" description="Helical" evidence="2">
    <location>
        <begin position="40"/>
        <end position="61"/>
    </location>
</feature>
<keyword evidence="4" id="KW-1185">Reference proteome</keyword>
<keyword evidence="2" id="KW-0472">Membrane</keyword>